<proteinExistence type="predicted"/>
<accession>K2FYK0</accession>
<keyword evidence="2" id="KW-0808">Transferase</keyword>
<protein>
    <submittedName>
        <fullName evidence="4">Uncharacterized protein</fullName>
    </submittedName>
</protein>
<dbReference type="EMBL" id="AMFJ01000615">
    <property type="protein sequence ID" value="EKE26977.1"/>
    <property type="molecule type" value="Genomic_DNA"/>
</dbReference>
<dbReference type="InterPro" id="IPR026170">
    <property type="entry name" value="FAM173A/B"/>
</dbReference>
<keyword evidence="3" id="KW-0949">S-adenosyl-L-methionine</keyword>
<dbReference type="PANTHER" id="PTHR13610">
    <property type="entry name" value="METHYLTRANSFERASE DOMAIN-CONTAINING PROTEIN"/>
    <property type="match status" value="1"/>
</dbReference>
<evidence type="ECO:0000256" key="3">
    <source>
        <dbReference type="ARBA" id="ARBA00022691"/>
    </source>
</evidence>
<dbReference type="Gene3D" id="3.40.50.150">
    <property type="entry name" value="Vaccinia Virus protein VP39"/>
    <property type="match status" value="1"/>
</dbReference>
<evidence type="ECO:0000256" key="1">
    <source>
        <dbReference type="ARBA" id="ARBA00022603"/>
    </source>
</evidence>
<organism evidence="4">
    <name type="scientific">uncultured bacterium</name>
    <name type="common">gcode 4</name>
    <dbReference type="NCBI Taxonomy" id="1234023"/>
    <lineage>
        <taxon>Bacteria</taxon>
        <taxon>environmental samples</taxon>
    </lineage>
</organism>
<dbReference type="AlphaFoldDB" id="K2FYK0"/>
<reference evidence="4" key="1">
    <citation type="journal article" date="2012" name="Science">
        <title>Fermentation, hydrogen, and sulfur metabolism in multiple uncultivated bacterial phyla.</title>
        <authorList>
            <person name="Wrighton K.C."/>
            <person name="Thomas B.C."/>
            <person name="Sharon I."/>
            <person name="Miller C.S."/>
            <person name="Castelle C.J."/>
            <person name="VerBerkmoes N.C."/>
            <person name="Wilkins M.J."/>
            <person name="Hettich R.L."/>
            <person name="Lipton M.S."/>
            <person name="Williams K.H."/>
            <person name="Long P.E."/>
            <person name="Banfield J.F."/>
        </authorList>
    </citation>
    <scope>NUCLEOTIDE SEQUENCE [LARGE SCALE GENOMIC DNA]</scope>
</reference>
<comment type="caution">
    <text evidence="4">The sequence shown here is derived from an EMBL/GenBank/DDBJ whole genome shotgun (WGS) entry which is preliminary data.</text>
</comment>
<sequence length="171" mass="21226">MNFNIIELLILLFLIPFAFAWLSLAPWVPTIKKDIIRAMNLVDFKIWDNFYEIWCWDWRITFYAGKNFNINAYWIEICYPLYLYCVFKNFIIWSKNISFKNKDIFKFNLENADVIYLYWMPDKNTRFVEKFNKELKKWTKIISYTFEIKWLEPIKIDKPWDKDLPIYVYEI</sequence>
<dbReference type="GO" id="GO:0032259">
    <property type="term" value="P:methylation"/>
    <property type="evidence" value="ECO:0007669"/>
    <property type="project" value="UniProtKB-KW"/>
</dbReference>
<keyword evidence="1" id="KW-0489">Methyltransferase</keyword>
<evidence type="ECO:0000313" key="4">
    <source>
        <dbReference type="EMBL" id="EKE26977.1"/>
    </source>
</evidence>
<dbReference type="GO" id="GO:0016279">
    <property type="term" value="F:protein-lysine N-methyltransferase activity"/>
    <property type="evidence" value="ECO:0007669"/>
    <property type="project" value="InterPro"/>
</dbReference>
<name>K2FYK0_9BACT</name>
<evidence type="ECO:0000256" key="2">
    <source>
        <dbReference type="ARBA" id="ARBA00022679"/>
    </source>
</evidence>
<dbReference type="InterPro" id="IPR029063">
    <property type="entry name" value="SAM-dependent_MTases_sf"/>
</dbReference>
<dbReference type="PANTHER" id="PTHR13610:SF11">
    <property type="entry name" value="METHYLTRANSFERASE DOMAIN-CONTAINING PROTEIN"/>
    <property type="match status" value="1"/>
</dbReference>
<gene>
    <name evidence="4" type="ORF">ACD_4C00099G0003</name>
</gene>